<dbReference type="RefSeq" id="WP_007858352.1">
    <property type="nucleotide sequence ID" value="NZ_JH376420.1"/>
</dbReference>
<dbReference type="Pfam" id="PF11672">
    <property type="entry name" value="DUF3268"/>
    <property type="match status" value="1"/>
</dbReference>
<accession>G5HCE0</accession>
<gene>
    <name evidence="1" type="ORF">HMPREF9469_00252</name>
</gene>
<name>G5HCE0_9FIRM</name>
<evidence type="ECO:0000313" key="1">
    <source>
        <dbReference type="EMBL" id="EHF01020.1"/>
    </source>
</evidence>
<dbReference type="eggNOG" id="ENOG5032S15">
    <property type="taxonomic scope" value="Bacteria"/>
</dbReference>
<proteinExistence type="predicted"/>
<evidence type="ECO:0000313" key="2">
    <source>
        <dbReference type="Proteomes" id="UP000003763"/>
    </source>
</evidence>
<dbReference type="InterPro" id="IPR021686">
    <property type="entry name" value="DUF3268"/>
</dbReference>
<reference evidence="1 2" key="1">
    <citation type="submission" date="2011-08" db="EMBL/GenBank/DDBJ databases">
        <title>The Genome Sequence of Clostridium citroniae WAL-17108.</title>
        <authorList>
            <consortium name="The Broad Institute Genome Sequencing Platform"/>
            <person name="Earl A."/>
            <person name="Ward D."/>
            <person name="Feldgarden M."/>
            <person name="Gevers D."/>
            <person name="Finegold S.M."/>
            <person name="Summanen P.H."/>
            <person name="Molitoris D.R."/>
            <person name="Vaisanen M.L."/>
            <person name="Daigneault M."/>
            <person name="Allen-Vercoe E."/>
            <person name="Young S.K."/>
            <person name="Zeng Q."/>
            <person name="Gargeya S."/>
            <person name="Fitzgerald M."/>
            <person name="Haas B."/>
            <person name="Abouelleil A."/>
            <person name="Alvarado L."/>
            <person name="Arachchi H.M."/>
            <person name="Berlin A."/>
            <person name="Brown A."/>
            <person name="Chapman S.B."/>
            <person name="Chen Z."/>
            <person name="Dunbar C."/>
            <person name="Freedman E."/>
            <person name="Gearin G."/>
            <person name="Gellesch M."/>
            <person name="Goldberg J."/>
            <person name="Griggs A."/>
            <person name="Gujja S."/>
            <person name="Heiman D."/>
            <person name="Howarth C."/>
            <person name="Larson L."/>
            <person name="Lui A."/>
            <person name="MacDonald P.J.P."/>
            <person name="Montmayeur A."/>
            <person name="Murphy C."/>
            <person name="Neiman D."/>
            <person name="Pearson M."/>
            <person name="Priest M."/>
            <person name="Roberts A."/>
            <person name="Saif S."/>
            <person name="Shea T."/>
            <person name="Shenoy N."/>
            <person name="Sisk P."/>
            <person name="Stolte C."/>
            <person name="Sykes S."/>
            <person name="Wortman J."/>
            <person name="Nusbaum C."/>
            <person name="Birren B."/>
        </authorList>
    </citation>
    <scope>NUCLEOTIDE SEQUENCE [LARGE SCALE GENOMIC DNA]</scope>
    <source>
        <strain evidence="1 2">WAL-17108</strain>
    </source>
</reference>
<dbReference type="AlphaFoldDB" id="G5HCE0"/>
<dbReference type="HOGENOM" id="CLU_123187_0_0_9"/>
<dbReference type="Proteomes" id="UP000003763">
    <property type="component" value="Unassembled WGS sequence"/>
</dbReference>
<organism evidence="1 2">
    <name type="scientific">[Clostridium] citroniae WAL-17108</name>
    <dbReference type="NCBI Taxonomy" id="742733"/>
    <lineage>
        <taxon>Bacteria</taxon>
        <taxon>Bacillati</taxon>
        <taxon>Bacillota</taxon>
        <taxon>Clostridia</taxon>
        <taxon>Lachnospirales</taxon>
        <taxon>Lachnospiraceae</taxon>
        <taxon>Enterocloster</taxon>
    </lineage>
</organism>
<sequence length="154" mass="17662">MKNRKKIVRIKDRKNNIPKPPICPYCGRRSVLRPAEYVYGDNTISAGSFLYVCSGYPECGTYVGVHEGSRKPKGTLADSELRNKRIRAHRAMDTLVRAGCMSRDGVYVWLSSRLNLPYEETHIGYFSDYLCEQTILECEQVLDNWKANHEKRAA</sequence>
<dbReference type="EMBL" id="ADLJ01000002">
    <property type="protein sequence ID" value="EHF01020.1"/>
    <property type="molecule type" value="Genomic_DNA"/>
</dbReference>
<dbReference type="PATRIC" id="fig|742733.3.peg.257"/>
<comment type="caution">
    <text evidence="1">The sequence shown here is derived from an EMBL/GenBank/DDBJ whole genome shotgun (WGS) entry which is preliminary data.</text>
</comment>
<protein>
    <submittedName>
        <fullName evidence="1">Uncharacterized protein</fullName>
    </submittedName>
</protein>